<evidence type="ECO:0000313" key="3">
    <source>
        <dbReference type="Proteomes" id="UP000807353"/>
    </source>
</evidence>
<keyword evidence="1" id="KW-0472">Membrane</keyword>
<protein>
    <submittedName>
        <fullName evidence="2">Uncharacterized protein</fullName>
    </submittedName>
</protein>
<gene>
    <name evidence="2" type="ORF">BDZ94DRAFT_1271674</name>
</gene>
<proteinExistence type="predicted"/>
<comment type="caution">
    <text evidence="2">The sequence shown here is derived from an EMBL/GenBank/DDBJ whole genome shotgun (WGS) entry which is preliminary data.</text>
</comment>
<sequence>MTLDWVSSTPLLLLSSFSNIRLPQGVVTTISSLGEVVLYVGLMRRRPPTGTNGSDLCPMLGGNFVCSRISSESAEDA</sequence>
<dbReference type="AlphaFoldDB" id="A0A9P6CA92"/>
<reference evidence="2" key="1">
    <citation type="submission" date="2020-11" db="EMBL/GenBank/DDBJ databases">
        <authorList>
            <consortium name="DOE Joint Genome Institute"/>
            <person name="Ahrendt S."/>
            <person name="Riley R."/>
            <person name="Andreopoulos W."/>
            <person name="Labutti K."/>
            <person name="Pangilinan J."/>
            <person name="Ruiz-Duenas F.J."/>
            <person name="Barrasa J.M."/>
            <person name="Sanchez-Garcia M."/>
            <person name="Camarero S."/>
            <person name="Miyauchi S."/>
            <person name="Serrano A."/>
            <person name="Linde D."/>
            <person name="Babiker R."/>
            <person name="Drula E."/>
            <person name="Ayuso-Fernandez I."/>
            <person name="Pacheco R."/>
            <person name="Padilla G."/>
            <person name="Ferreira P."/>
            <person name="Barriuso J."/>
            <person name="Kellner H."/>
            <person name="Castanera R."/>
            <person name="Alfaro M."/>
            <person name="Ramirez L."/>
            <person name="Pisabarro A.G."/>
            <person name="Kuo A."/>
            <person name="Tritt A."/>
            <person name="Lipzen A."/>
            <person name="He G."/>
            <person name="Yan M."/>
            <person name="Ng V."/>
            <person name="Cullen D."/>
            <person name="Martin F."/>
            <person name="Rosso M.-N."/>
            <person name="Henrissat B."/>
            <person name="Hibbett D."/>
            <person name="Martinez A.T."/>
            <person name="Grigoriev I.V."/>
        </authorList>
    </citation>
    <scope>NUCLEOTIDE SEQUENCE</scope>
    <source>
        <strain evidence="2">CBS 247.69</strain>
    </source>
</reference>
<organism evidence="2 3">
    <name type="scientific">Collybia nuda</name>
    <dbReference type="NCBI Taxonomy" id="64659"/>
    <lineage>
        <taxon>Eukaryota</taxon>
        <taxon>Fungi</taxon>
        <taxon>Dikarya</taxon>
        <taxon>Basidiomycota</taxon>
        <taxon>Agaricomycotina</taxon>
        <taxon>Agaricomycetes</taxon>
        <taxon>Agaricomycetidae</taxon>
        <taxon>Agaricales</taxon>
        <taxon>Tricholomatineae</taxon>
        <taxon>Clitocybaceae</taxon>
        <taxon>Collybia</taxon>
    </lineage>
</organism>
<evidence type="ECO:0000313" key="2">
    <source>
        <dbReference type="EMBL" id="KAF9458047.1"/>
    </source>
</evidence>
<feature type="transmembrane region" description="Helical" evidence="1">
    <location>
        <begin position="20"/>
        <end position="42"/>
    </location>
</feature>
<keyword evidence="1" id="KW-1133">Transmembrane helix</keyword>
<evidence type="ECO:0000256" key="1">
    <source>
        <dbReference type="SAM" id="Phobius"/>
    </source>
</evidence>
<keyword evidence="1" id="KW-0812">Transmembrane</keyword>
<name>A0A9P6CA92_9AGAR</name>
<dbReference type="Proteomes" id="UP000807353">
    <property type="component" value="Unassembled WGS sequence"/>
</dbReference>
<keyword evidence="3" id="KW-1185">Reference proteome</keyword>
<dbReference type="EMBL" id="MU150351">
    <property type="protein sequence ID" value="KAF9458047.1"/>
    <property type="molecule type" value="Genomic_DNA"/>
</dbReference>
<accession>A0A9P6CA92</accession>